<dbReference type="Proteomes" id="UP000187609">
    <property type="component" value="Unassembled WGS sequence"/>
</dbReference>
<evidence type="ECO:0000313" key="3">
    <source>
        <dbReference type="Proteomes" id="UP000187609"/>
    </source>
</evidence>
<name>A0A1J6I418_NICAT</name>
<proteinExistence type="predicted"/>
<reference evidence="2" key="1">
    <citation type="submission" date="2016-11" db="EMBL/GenBank/DDBJ databases">
        <title>The genome of Nicotiana attenuata.</title>
        <authorList>
            <person name="Xu S."/>
            <person name="Brockmoeller T."/>
            <person name="Gaquerel E."/>
            <person name="Navarro A."/>
            <person name="Kuhl H."/>
            <person name="Gase K."/>
            <person name="Ling Z."/>
            <person name="Zhou W."/>
            <person name="Kreitzer C."/>
            <person name="Stanke M."/>
            <person name="Tang H."/>
            <person name="Lyons E."/>
            <person name="Pandey P."/>
            <person name="Pandey S.P."/>
            <person name="Timmermann B."/>
            <person name="Baldwin I.T."/>
        </authorList>
    </citation>
    <scope>NUCLEOTIDE SEQUENCE [LARGE SCALE GENOMIC DNA]</scope>
    <source>
        <strain evidence="2">UT</strain>
    </source>
</reference>
<sequence>MTRQRKKLPNPNSQGNEETMETPAPSQLGRWLMGMGSAPTIFQHHPPAEIEGFKVTPNTRIQQKLQPLTFGSFLRQKFKPILQEIDNEEASNKVTETYTQQATLRMGDSLVHR</sequence>
<protein>
    <submittedName>
        <fullName evidence="2">Uncharacterized protein</fullName>
    </submittedName>
</protein>
<comment type="caution">
    <text evidence="2">The sequence shown here is derived from an EMBL/GenBank/DDBJ whole genome shotgun (WGS) entry which is preliminary data.</text>
</comment>
<organism evidence="2 3">
    <name type="scientific">Nicotiana attenuata</name>
    <name type="common">Coyote tobacco</name>
    <dbReference type="NCBI Taxonomy" id="49451"/>
    <lineage>
        <taxon>Eukaryota</taxon>
        <taxon>Viridiplantae</taxon>
        <taxon>Streptophyta</taxon>
        <taxon>Embryophyta</taxon>
        <taxon>Tracheophyta</taxon>
        <taxon>Spermatophyta</taxon>
        <taxon>Magnoliopsida</taxon>
        <taxon>eudicotyledons</taxon>
        <taxon>Gunneridae</taxon>
        <taxon>Pentapetalae</taxon>
        <taxon>asterids</taxon>
        <taxon>lamiids</taxon>
        <taxon>Solanales</taxon>
        <taxon>Solanaceae</taxon>
        <taxon>Nicotianoideae</taxon>
        <taxon>Nicotianeae</taxon>
        <taxon>Nicotiana</taxon>
    </lineage>
</organism>
<feature type="non-terminal residue" evidence="2">
    <location>
        <position position="113"/>
    </location>
</feature>
<dbReference type="AlphaFoldDB" id="A0A1J6I418"/>
<dbReference type="EMBL" id="MJEQ01037190">
    <property type="protein sequence ID" value="OIS99257.1"/>
    <property type="molecule type" value="Genomic_DNA"/>
</dbReference>
<evidence type="ECO:0000313" key="2">
    <source>
        <dbReference type="EMBL" id="OIS99257.1"/>
    </source>
</evidence>
<dbReference type="Gramene" id="OIS99257">
    <property type="protein sequence ID" value="OIS99257"/>
    <property type="gene ID" value="A4A49_62597"/>
</dbReference>
<accession>A0A1J6I418</accession>
<keyword evidence="3" id="KW-1185">Reference proteome</keyword>
<gene>
    <name evidence="2" type="ORF">A4A49_62597</name>
</gene>
<feature type="region of interest" description="Disordered" evidence="1">
    <location>
        <begin position="1"/>
        <end position="29"/>
    </location>
</feature>
<evidence type="ECO:0000256" key="1">
    <source>
        <dbReference type="SAM" id="MobiDB-lite"/>
    </source>
</evidence>